<evidence type="ECO:0000313" key="2">
    <source>
        <dbReference type="EMBL" id="MBA8922803.1"/>
    </source>
</evidence>
<accession>A0A839FYB1</accession>
<protein>
    <submittedName>
        <fullName evidence="2">Uncharacterized protein</fullName>
    </submittedName>
</protein>
<comment type="caution">
    <text evidence="2">The sequence shown here is derived from an EMBL/GenBank/DDBJ whole genome shotgun (WGS) entry which is preliminary data.</text>
</comment>
<reference evidence="2 3" key="1">
    <citation type="submission" date="2020-08" db="EMBL/GenBank/DDBJ databases">
        <title>Sequencing the genomes of 1000 actinobacteria strains.</title>
        <authorList>
            <person name="Klenk H.-P."/>
        </authorList>
    </citation>
    <scope>NUCLEOTIDE SEQUENCE [LARGE SCALE GENOMIC DNA]</scope>
    <source>
        <strain evidence="2 3">DSM 19081</strain>
    </source>
</reference>
<feature type="transmembrane region" description="Helical" evidence="1">
    <location>
        <begin position="45"/>
        <end position="62"/>
    </location>
</feature>
<feature type="transmembrane region" description="Helical" evidence="1">
    <location>
        <begin position="12"/>
        <end position="33"/>
    </location>
</feature>
<evidence type="ECO:0000256" key="1">
    <source>
        <dbReference type="SAM" id="Phobius"/>
    </source>
</evidence>
<dbReference type="Proteomes" id="UP000546252">
    <property type="component" value="Unassembled WGS sequence"/>
</dbReference>
<gene>
    <name evidence="2" type="ORF">HNR24_002736</name>
</gene>
<keyword evidence="1" id="KW-0472">Membrane</keyword>
<sequence length="68" mass="7575">MTETQDPTKRTFWTTWQVFVGVPGIFLIGWMFFGPEELALTGGQVLVAWLTIFAVATVAGLIRSRSAR</sequence>
<organism evidence="2 3">
    <name type="scientific">Nesterenkonia jeotgali</name>
    <dbReference type="NCBI Taxonomy" id="317018"/>
    <lineage>
        <taxon>Bacteria</taxon>
        <taxon>Bacillati</taxon>
        <taxon>Actinomycetota</taxon>
        <taxon>Actinomycetes</taxon>
        <taxon>Micrococcales</taxon>
        <taxon>Micrococcaceae</taxon>
        <taxon>Nesterenkonia</taxon>
    </lineage>
</organism>
<dbReference type="AlphaFoldDB" id="A0A839FYB1"/>
<keyword evidence="1" id="KW-1133">Transmembrane helix</keyword>
<proteinExistence type="predicted"/>
<evidence type="ECO:0000313" key="3">
    <source>
        <dbReference type="Proteomes" id="UP000546252"/>
    </source>
</evidence>
<keyword evidence="1" id="KW-0812">Transmembrane</keyword>
<name>A0A839FYB1_9MICC</name>
<dbReference type="EMBL" id="JACJIH010000001">
    <property type="protein sequence ID" value="MBA8922803.1"/>
    <property type="molecule type" value="Genomic_DNA"/>
</dbReference>